<sequence>MPAGDVENATGKILQKLTEEAQDLPLTDDGITSSDWFNGRRTPFADQTLKGGITGLTLGTTPAQIFRSLVEATAFGSKAIMDHIEKEGVKVTEVIGVGGISLKSPYVMQVLSDVMGVPIKVAATEQAGALGAAMCAAVASGVYSSLENAQCAMGQGVRAEYLPNEGRKPHYAGKYEKYRKLGLFLTT</sequence>
<accession>A0A645F5R2</accession>
<dbReference type="GO" id="GO:0005737">
    <property type="term" value="C:cytoplasm"/>
    <property type="evidence" value="ECO:0007669"/>
    <property type="project" value="TreeGrafter"/>
</dbReference>
<evidence type="ECO:0000259" key="3">
    <source>
        <dbReference type="Pfam" id="PF02782"/>
    </source>
</evidence>
<gene>
    <name evidence="4" type="primary">araB_11</name>
    <name evidence="4" type="ORF">SDC9_155219</name>
</gene>
<organism evidence="4">
    <name type="scientific">bioreactor metagenome</name>
    <dbReference type="NCBI Taxonomy" id="1076179"/>
    <lineage>
        <taxon>unclassified sequences</taxon>
        <taxon>metagenomes</taxon>
        <taxon>ecological metagenomes</taxon>
    </lineage>
</organism>
<proteinExistence type="predicted"/>
<feature type="domain" description="Carbohydrate kinase FGGY C-terminal" evidence="3">
    <location>
        <begin position="18"/>
        <end position="139"/>
    </location>
</feature>
<protein>
    <submittedName>
        <fullName evidence="4">Ribulokinase</fullName>
        <ecNumber evidence="4">2.7.1.16</ecNumber>
    </submittedName>
</protein>
<dbReference type="EC" id="2.7.1.16" evidence="4"/>
<dbReference type="PANTHER" id="PTHR43435">
    <property type="entry name" value="RIBULOKINASE"/>
    <property type="match status" value="1"/>
</dbReference>
<dbReference type="GO" id="GO:0019150">
    <property type="term" value="F:D-ribulokinase activity"/>
    <property type="evidence" value="ECO:0007669"/>
    <property type="project" value="TreeGrafter"/>
</dbReference>
<dbReference type="GO" id="GO:0019321">
    <property type="term" value="P:pentose metabolic process"/>
    <property type="evidence" value="ECO:0007669"/>
    <property type="project" value="TreeGrafter"/>
</dbReference>
<keyword evidence="2 4" id="KW-0418">Kinase</keyword>
<dbReference type="EMBL" id="VSSQ01053955">
    <property type="protein sequence ID" value="MPN07944.1"/>
    <property type="molecule type" value="Genomic_DNA"/>
</dbReference>
<keyword evidence="1 4" id="KW-0808">Transferase</keyword>
<dbReference type="GO" id="GO:0008741">
    <property type="term" value="F:ribulokinase activity"/>
    <property type="evidence" value="ECO:0007669"/>
    <property type="project" value="UniProtKB-EC"/>
</dbReference>
<name>A0A645F5R2_9ZZZZ</name>
<evidence type="ECO:0000256" key="1">
    <source>
        <dbReference type="ARBA" id="ARBA00022679"/>
    </source>
</evidence>
<dbReference type="PANTHER" id="PTHR43435:SF4">
    <property type="entry name" value="FGGY CARBOHYDRATE KINASE DOMAIN-CONTAINING PROTEIN"/>
    <property type="match status" value="1"/>
</dbReference>
<dbReference type="SUPFAM" id="SSF53067">
    <property type="entry name" value="Actin-like ATPase domain"/>
    <property type="match status" value="1"/>
</dbReference>
<dbReference type="InterPro" id="IPR018483">
    <property type="entry name" value="Carb_kinase_FGGY_CS"/>
</dbReference>
<comment type="caution">
    <text evidence="4">The sequence shown here is derived from an EMBL/GenBank/DDBJ whole genome shotgun (WGS) entry which is preliminary data.</text>
</comment>
<dbReference type="Gene3D" id="3.30.420.40">
    <property type="match status" value="1"/>
</dbReference>
<dbReference type="InterPro" id="IPR043129">
    <property type="entry name" value="ATPase_NBD"/>
</dbReference>
<reference evidence="4" key="1">
    <citation type="submission" date="2019-08" db="EMBL/GenBank/DDBJ databases">
        <authorList>
            <person name="Kucharzyk K."/>
            <person name="Murdoch R.W."/>
            <person name="Higgins S."/>
            <person name="Loffler F."/>
        </authorList>
    </citation>
    <scope>NUCLEOTIDE SEQUENCE</scope>
</reference>
<dbReference type="InterPro" id="IPR018485">
    <property type="entry name" value="FGGY_C"/>
</dbReference>
<evidence type="ECO:0000313" key="4">
    <source>
        <dbReference type="EMBL" id="MPN07944.1"/>
    </source>
</evidence>
<dbReference type="Pfam" id="PF02782">
    <property type="entry name" value="FGGY_C"/>
    <property type="match status" value="1"/>
</dbReference>
<evidence type="ECO:0000256" key="2">
    <source>
        <dbReference type="ARBA" id="ARBA00022777"/>
    </source>
</evidence>
<dbReference type="PROSITE" id="PS00445">
    <property type="entry name" value="FGGY_KINASES_2"/>
    <property type="match status" value="1"/>
</dbReference>
<dbReference type="AlphaFoldDB" id="A0A645F5R2"/>